<feature type="transmembrane region" description="Helical" evidence="5">
    <location>
        <begin position="118"/>
        <end position="139"/>
    </location>
</feature>
<keyword evidence="4 5" id="KW-0472">Membrane</keyword>
<evidence type="ECO:0000256" key="1">
    <source>
        <dbReference type="ARBA" id="ARBA00004370"/>
    </source>
</evidence>
<dbReference type="Proteomes" id="UP001497497">
    <property type="component" value="Unassembled WGS sequence"/>
</dbReference>
<comment type="subcellular location">
    <subcellularLocation>
        <location evidence="1">Membrane</location>
    </subcellularLocation>
</comment>
<dbReference type="PANTHER" id="PTHR46641:SF2">
    <property type="entry name" value="FMRFAMIDE RECEPTOR"/>
    <property type="match status" value="1"/>
</dbReference>
<dbReference type="InterPro" id="IPR000276">
    <property type="entry name" value="GPCR_Rhodpsn"/>
</dbReference>
<accession>A0AAV2I3X3</accession>
<comment type="caution">
    <text evidence="7">The sequence shown here is derived from an EMBL/GenBank/DDBJ whole genome shotgun (WGS) entry which is preliminary data.</text>
</comment>
<protein>
    <recommendedName>
        <fullName evidence="6">G-protein coupled receptors family 1 profile domain-containing protein</fullName>
    </recommendedName>
</protein>
<feature type="transmembrane region" description="Helical" evidence="5">
    <location>
        <begin position="274"/>
        <end position="296"/>
    </location>
</feature>
<feature type="transmembrane region" description="Helical" evidence="5">
    <location>
        <begin position="42"/>
        <end position="65"/>
    </location>
</feature>
<keyword evidence="2 5" id="KW-0812">Transmembrane</keyword>
<evidence type="ECO:0000256" key="5">
    <source>
        <dbReference type="SAM" id="Phobius"/>
    </source>
</evidence>
<evidence type="ECO:0000256" key="2">
    <source>
        <dbReference type="ARBA" id="ARBA00022692"/>
    </source>
</evidence>
<feature type="domain" description="G-protein coupled receptors family 1 profile" evidence="6">
    <location>
        <begin position="57"/>
        <end position="329"/>
    </location>
</feature>
<dbReference type="PRINTS" id="PR00237">
    <property type="entry name" value="GPCRRHODOPSN"/>
</dbReference>
<dbReference type="PANTHER" id="PTHR46641">
    <property type="entry name" value="FMRFAMIDE RECEPTOR-RELATED"/>
    <property type="match status" value="1"/>
</dbReference>
<feature type="transmembrane region" description="Helical" evidence="5">
    <location>
        <begin position="77"/>
        <end position="98"/>
    </location>
</feature>
<proteinExistence type="predicted"/>
<dbReference type="Pfam" id="PF00001">
    <property type="entry name" value="7tm_1"/>
    <property type="match status" value="1"/>
</dbReference>
<dbReference type="InterPro" id="IPR052954">
    <property type="entry name" value="GPCR-Ligand_Int"/>
</dbReference>
<reference evidence="7 8" key="1">
    <citation type="submission" date="2024-04" db="EMBL/GenBank/DDBJ databases">
        <authorList>
            <consortium name="Genoscope - CEA"/>
            <person name="William W."/>
        </authorList>
    </citation>
    <scope>NUCLEOTIDE SEQUENCE [LARGE SCALE GENOMIC DNA]</scope>
</reference>
<name>A0AAV2I3X3_LYMST</name>
<dbReference type="CDD" id="cd14978">
    <property type="entry name" value="7tmA_FMRFamide_R-like"/>
    <property type="match status" value="1"/>
</dbReference>
<dbReference type="EMBL" id="CAXITT010000371">
    <property type="protein sequence ID" value="CAL1540106.1"/>
    <property type="molecule type" value="Genomic_DNA"/>
</dbReference>
<evidence type="ECO:0000256" key="3">
    <source>
        <dbReference type="ARBA" id="ARBA00022989"/>
    </source>
</evidence>
<evidence type="ECO:0000259" key="6">
    <source>
        <dbReference type="PROSITE" id="PS50262"/>
    </source>
</evidence>
<gene>
    <name evidence="7" type="ORF">GSLYS_00013839001</name>
</gene>
<feature type="transmembrane region" description="Helical" evidence="5">
    <location>
        <begin position="160"/>
        <end position="181"/>
    </location>
</feature>
<dbReference type="GO" id="GO:0004930">
    <property type="term" value="F:G protein-coupled receptor activity"/>
    <property type="evidence" value="ECO:0007669"/>
    <property type="project" value="InterPro"/>
</dbReference>
<feature type="transmembrane region" description="Helical" evidence="5">
    <location>
        <begin position="224"/>
        <end position="242"/>
    </location>
</feature>
<dbReference type="GO" id="GO:0016020">
    <property type="term" value="C:membrane"/>
    <property type="evidence" value="ECO:0007669"/>
    <property type="project" value="UniProtKB-SubCell"/>
</dbReference>
<evidence type="ECO:0000313" key="7">
    <source>
        <dbReference type="EMBL" id="CAL1540106.1"/>
    </source>
</evidence>
<dbReference type="InterPro" id="IPR017452">
    <property type="entry name" value="GPCR_Rhodpsn_7TM"/>
</dbReference>
<dbReference type="Gene3D" id="1.20.1070.10">
    <property type="entry name" value="Rhodopsin 7-helix transmembrane proteins"/>
    <property type="match status" value="1"/>
</dbReference>
<dbReference type="SUPFAM" id="SSF81321">
    <property type="entry name" value="Family A G protein-coupled receptor-like"/>
    <property type="match status" value="1"/>
</dbReference>
<dbReference type="AlphaFoldDB" id="A0AAV2I3X3"/>
<dbReference type="PROSITE" id="PS50262">
    <property type="entry name" value="G_PROTEIN_RECEP_F1_2"/>
    <property type="match status" value="1"/>
</dbReference>
<organism evidence="7 8">
    <name type="scientific">Lymnaea stagnalis</name>
    <name type="common">Great pond snail</name>
    <name type="synonym">Helix stagnalis</name>
    <dbReference type="NCBI Taxonomy" id="6523"/>
    <lineage>
        <taxon>Eukaryota</taxon>
        <taxon>Metazoa</taxon>
        <taxon>Spiralia</taxon>
        <taxon>Lophotrochozoa</taxon>
        <taxon>Mollusca</taxon>
        <taxon>Gastropoda</taxon>
        <taxon>Heterobranchia</taxon>
        <taxon>Euthyneura</taxon>
        <taxon>Panpulmonata</taxon>
        <taxon>Hygrophila</taxon>
        <taxon>Lymnaeoidea</taxon>
        <taxon>Lymnaeidae</taxon>
        <taxon>Lymnaea</taxon>
    </lineage>
</organism>
<keyword evidence="3 5" id="KW-1133">Transmembrane helix</keyword>
<evidence type="ECO:0000313" key="8">
    <source>
        <dbReference type="Proteomes" id="UP001497497"/>
    </source>
</evidence>
<sequence length="368" mass="41846">MTELFTPGPYTCGDFDPTTDNNTYGVNLSAERLQMYCIIRNVYGLSTTIISLLGIVGNIFCLVILPKTGGAKSAIVLLYTLGLYDTVFLLSAVFLRYIPSITLFGHMTVVTGNVLSLAMFPVCLVSHFGAVYTTVAISIERCLAITSPFRILQWFTSRRIKIATLCILVWSIAFNIPRFLLLESTWYWEPYLNRTWIRLDSSDLSLNVWLLKIYFGYLNTLFKLILPILLVVISNTALLCCLRKRHSVFVEHVQVNGESARSVSHSDGRVTPMVLAVTWTFVLSHSFAGIQVFYHLWRDQNSCTEWCITFDQLCDVIFALTSATNFLLYYAFGIKFRKLVKQCFNRLCTRSSTRTFRLSSRSSRSKST</sequence>
<feature type="transmembrane region" description="Helical" evidence="5">
    <location>
        <begin position="316"/>
        <end position="332"/>
    </location>
</feature>
<evidence type="ECO:0000256" key="4">
    <source>
        <dbReference type="ARBA" id="ARBA00023136"/>
    </source>
</evidence>
<keyword evidence="8" id="KW-1185">Reference proteome</keyword>